<dbReference type="Proteomes" id="UP001172155">
    <property type="component" value="Unassembled WGS sequence"/>
</dbReference>
<reference evidence="3" key="1">
    <citation type="submission" date="2023-06" db="EMBL/GenBank/DDBJ databases">
        <title>Genome-scale phylogeny and comparative genomics of the fungal order Sordariales.</title>
        <authorList>
            <consortium name="Lawrence Berkeley National Laboratory"/>
            <person name="Hensen N."/>
            <person name="Bonometti L."/>
            <person name="Westerberg I."/>
            <person name="Brannstrom I.O."/>
            <person name="Guillou S."/>
            <person name="Cros-Aarteil S."/>
            <person name="Calhoun S."/>
            <person name="Haridas S."/>
            <person name="Kuo A."/>
            <person name="Mondo S."/>
            <person name="Pangilinan J."/>
            <person name="Riley R."/>
            <person name="LaButti K."/>
            <person name="Andreopoulos B."/>
            <person name="Lipzen A."/>
            <person name="Chen C."/>
            <person name="Yanf M."/>
            <person name="Daum C."/>
            <person name="Ng V."/>
            <person name="Clum A."/>
            <person name="Steindorff A."/>
            <person name="Ohm R."/>
            <person name="Martin F."/>
            <person name="Silar P."/>
            <person name="Natvig D."/>
            <person name="Lalanne C."/>
            <person name="Gautier V."/>
            <person name="Ament-velasquez S.L."/>
            <person name="Kruys A."/>
            <person name="Hutchinson M.I."/>
            <person name="Powell A.J."/>
            <person name="Barry K."/>
            <person name="Miller A.N."/>
            <person name="Grigoriev I.V."/>
            <person name="Debuchy R."/>
            <person name="Gladieux P."/>
            <person name="Thoren M.H."/>
            <person name="Johannesson H."/>
        </authorList>
    </citation>
    <scope>NUCLEOTIDE SEQUENCE</scope>
    <source>
        <strain evidence="3">SMH3187-1</strain>
    </source>
</reference>
<evidence type="ECO:0000256" key="2">
    <source>
        <dbReference type="SAM" id="Phobius"/>
    </source>
</evidence>
<proteinExistence type="predicted"/>
<feature type="compositionally biased region" description="Basic and acidic residues" evidence="1">
    <location>
        <begin position="14"/>
        <end position="25"/>
    </location>
</feature>
<dbReference type="InterPro" id="IPR002523">
    <property type="entry name" value="MgTranspt_CorA/ZnTranspt_ZntB"/>
</dbReference>
<protein>
    <recommendedName>
        <fullName evidence="5">Cora-domain-containing protein</fullName>
    </recommendedName>
</protein>
<dbReference type="GO" id="GO:0016020">
    <property type="term" value="C:membrane"/>
    <property type="evidence" value="ECO:0007669"/>
    <property type="project" value="InterPro"/>
</dbReference>
<feature type="compositionally biased region" description="Polar residues" evidence="1">
    <location>
        <begin position="182"/>
        <end position="196"/>
    </location>
</feature>
<keyword evidence="2" id="KW-0812">Transmembrane</keyword>
<dbReference type="AlphaFoldDB" id="A0AA40F9U9"/>
<dbReference type="EMBL" id="JAUKUD010000001">
    <property type="protein sequence ID" value="KAK0753682.1"/>
    <property type="molecule type" value="Genomic_DNA"/>
</dbReference>
<feature type="region of interest" description="Disordered" evidence="1">
    <location>
        <begin position="164"/>
        <end position="197"/>
    </location>
</feature>
<accession>A0AA40F9U9</accession>
<evidence type="ECO:0000313" key="4">
    <source>
        <dbReference type="Proteomes" id="UP001172155"/>
    </source>
</evidence>
<evidence type="ECO:0008006" key="5">
    <source>
        <dbReference type="Google" id="ProtNLM"/>
    </source>
</evidence>
<feature type="transmembrane region" description="Helical" evidence="2">
    <location>
        <begin position="555"/>
        <end position="580"/>
    </location>
</feature>
<dbReference type="Pfam" id="PF01544">
    <property type="entry name" value="CorA"/>
    <property type="match status" value="1"/>
</dbReference>
<comment type="caution">
    <text evidence="3">The sequence shown here is derived from an EMBL/GenBank/DDBJ whole genome shotgun (WGS) entry which is preliminary data.</text>
</comment>
<keyword evidence="4" id="KW-1185">Reference proteome</keyword>
<dbReference type="GO" id="GO:0046873">
    <property type="term" value="F:metal ion transmembrane transporter activity"/>
    <property type="evidence" value="ECO:0007669"/>
    <property type="project" value="InterPro"/>
</dbReference>
<sequence>MAAAPAGNLVPSSDHNHDQGSHENRHVADNADDYLAKMHALMLAIARQNSIQIPVKALPAQPRTGGDAIEPRGWQYNSTKTINYQLEQRPTEGTCSSLEWKHIFGKFPQARLMVTRKDPPASPSPVKVLAWTLPPRERLDGAHDHYNEFGYDEDGYVRGFRRENLSEPDETPPAGHDRVVSEQMSTLPPKDNSPTGQRFGREWTFGLSGSRDHVLFSIAAAQLCRDADVKSAYNPLGSARQCLAETFLAQFRCKWEPSRSLWGASDNEWTGSVEFDKESWEDLVVQYHMRVFTTSPRKRRWEKRPGPGLKRESGTVTDEKNARTLGIYEIRYSVGLKTTWRLDFPVFSLVTMADAAAGLLRGDLCDRNEWEAAGIRPSVRATGVAAFAFRIRSILPQWEAHWSRLIESIGELLNADLSSILSPLRRREIMVDTADLRLSDFYFTVIQLLRISADWIQESMDDLRQMVDDMERLYLGSAPDDQFATFCPPAPMDRDAAAKLFRENWESVIAEQQRLGSALLARVAKKMDEAKSLRDGLFNATAVNEATKSTQLNHFILVFTVATVFYLPLSFIVALFALGMFSWEDPGQRTSFIITTTVVAGGTYLVSWLSLWVVGNPDRRRNAHARLKYWTAMHWAKRKPKGGSKGGHHGRGDEP</sequence>
<keyword evidence="2" id="KW-1133">Transmembrane helix</keyword>
<feature type="transmembrane region" description="Helical" evidence="2">
    <location>
        <begin position="592"/>
        <end position="614"/>
    </location>
</feature>
<name>A0AA40F9U9_9PEZI</name>
<evidence type="ECO:0000313" key="3">
    <source>
        <dbReference type="EMBL" id="KAK0753682.1"/>
    </source>
</evidence>
<organism evidence="3 4">
    <name type="scientific">Schizothecium vesticola</name>
    <dbReference type="NCBI Taxonomy" id="314040"/>
    <lineage>
        <taxon>Eukaryota</taxon>
        <taxon>Fungi</taxon>
        <taxon>Dikarya</taxon>
        <taxon>Ascomycota</taxon>
        <taxon>Pezizomycotina</taxon>
        <taxon>Sordariomycetes</taxon>
        <taxon>Sordariomycetidae</taxon>
        <taxon>Sordariales</taxon>
        <taxon>Schizotheciaceae</taxon>
        <taxon>Schizothecium</taxon>
    </lineage>
</organism>
<feature type="region of interest" description="Disordered" evidence="1">
    <location>
        <begin position="1"/>
        <end position="25"/>
    </location>
</feature>
<keyword evidence="2" id="KW-0472">Membrane</keyword>
<gene>
    <name evidence="3" type="ORF">B0T18DRAFT_21298</name>
</gene>
<evidence type="ECO:0000256" key="1">
    <source>
        <dbReference type="SAM" id="MobiDB-lite"/>
    </source>
</evidence>